<proteinExistence type="predicted"/>
<gene>
    <name evidence="4" type="ORF">PCOR1329_LOCUS13026</name>
</gene>
<feature type="coiled-coil region" evidence="1">
    <location>
        <begin position="308"/>
        <end position="335"/>
    </location>
</feature>
<keyword evidence="1" id="KW-0175">Coiled coil</keyword>
<keyword evidence="3" id="KW-0732">Signal</keyword>
<feature type="compositionally biased region" description="Acidic residues" evidence="2">
    <location>
        <begin position="641"/>
        <end position="658"/>
    </location>
</feature>
<feature type="region of interest" description="Disordered" evidence="2">
    <location>
        <begin position="27"/>
        <end position="67"/>
    </location>
</feature>
<protein>
    <recommendedName>
        <fullName evidence="6">PDZ domain-containing protein</fullName>
    </recommendedName>
</protein>
<feature type="compositionally biased region" description="Low complexity" evidence="2">
    <location>
        <begin position="556"/>
        <end position="576"/>
    </location>
</feature>
<evidence type="ECO:0000313" key="4">
    <source>
        <dbReference type="EMBL" id="CAK0807002.1"/>
    </source>
</evidence>
<feature type="compositionally biased region" description="Acidic residues" evidence="2">
    <location>
        <begin position="581"/>
        <end position="615"/>
    </location>
</feature>
<feature type="compositionally biased region" description="Basic residues" evidence="2">
    <location>
        <begin position="27"/>
        <end position="43"/>
    </location>
</feature>
<feature type="chain" id="PRO_5045587909" description="PDZ domain-containing protein" evidence="3">
    <location>
        <begin position="21"/>
        <end position="682"/>
    </location>
</feature>
<feature type="compositionally biased region" description="Low complexity" evidence="2">
    <location>
        <begin position="520"/>
        <end position="532"/>
    </location>
</feature>
<dbReference type="Proteomes" id="UP001189429">
    <property type="component" value="Unassembled WGS sequence"/>
</dbReference>
<feature type="compositionally biased region" description="Low complexity" evidence="2">
    <location>
        <begin position="659"/>
        <end position="668"/>
    </location>
</feature>
<comment type="caution">
    <text evidence="4">The sequence shown here is derived from an EMBL/GenBank/DDBJ whole genome shotgun (WGS) entry which is preliminary data.</text>
</comment>
<evidence type="ECO:0000256" key="1">
    <source>
        <dbReference type="SAM" id="Coils"/>
    </source>
</evidence>
<feature type="signal peptide" evidence="3">
    <location>
        <begin position="1"/>
        <end position="20"/>
    </location>
</feature>
<reference evidence="4" key="1">
    <citation type="submission" date="2023-10" db="EMBL/GenBank/DDBJ databases">
        <authorList>
            <person name="Chen Y."/>
            <person name="Shah S."/>
            <person name="Dougan E. K."/>
            <person name="Thang M."/>
            <person name="Chan C."/>
        </authorList>
    </citation>
    <scope>NUCLEOTIDE SEQUENCE [LARGE SCALE GENOMIC DNA]</scope>
</reference>
<name>A0ABN9QPP7_9DINO</name>
<feature type="compositionally biased region" description="Low complexity" evidence="2">
    <location>
        <begin position="616"/>
        <end position="635"/>
    </location>
</feature>
<feature type="region of interest" description="Disordered" evidence="2">
    <location>
        <begin position="520"/>
        <end position="682"/>
    </location>
</feature>
<evidence type="ECO:0000256" key="3">
    <source>
        <dbReference type="SAM" id="SignalP"/>
    </source>
</evidence>
<accession>A0ABN9QPP7</accession>
<evidence type="ECO:0008006" key="6">
    <source>
        <dbReference type="Google" id="ProtNLM"/>
    </source>
</evidence>
<evidence type="ECO:0000256" key="2">
    <source>
        <dbReference type="SAM" id="MobiDB-lite"/>
    </source>
</evidence>
<evidence type="ECO:0000313" key="5">
    <source>
        <dbReference type="Proteomes" id="UP001189429"/>
    </source>
</evidence>
<dbReference type="EMBL" id="CAUYUJ010003825">
    <property type="protein sequence ID" value="CAK0807002.1"/>
    <property type="molecule type" value="Genomic_DNA"/>
</dbReference>
<organism evidence="4 5">
    <name type="scientific">Prorocentrum cordatum</name>
    <dbReference type="NCBI Taxonomy" id="2364126"/>
    <lineage>
        <taxon>Eukaryota</taxon>
        <taxon>Sar</taxon>
        <taxon>Alveolata</taxon>
        <taxon>Dinophyceae</taxon>
        <taxon>Prorocentrales</taxon>
        <taxon>Prorocentraceae</taxon>
        <taxon>Prorocentrum</taxon>
    </lineage>
</organism>
<sequence>MGAPCTAIVFLLGLTCFGRAMTLGVHSQKHKHVDKHRRKHKHKYGDPEEESSGPIVNLSPEQRQQKHQEEFEKEFEIKIGMLHAHNTGLRLGVVLDSLNDWEPPEVISFRKPSLIEEWNKANPDKAVHLHDRIVRVNNILFHHNAENFIERIVGQFQAGRKLTDGAKDVLTLQVQRPRTNDVDVTRFDFQRKDLHDKLYAKEFTVYPTVPENETSPVNMDRVLGWDLNLTTDWEPATIGKIANGSVLAQWNGAHPSDMILQGDEILHVNKRHWLRNTSQFLPHLAYNYQHRAERNGTFALGLRRPRWVQDVYDQARELDEQKNHLAKEREDLYKKTYCREFTVCLIVPVNETSSATMGSVLGWKLDSTKDWEPVSIGKIAKGGVLSHWNEANPGDMILEGDQILHVNKRHWLHNTTLFLSHISFNYEHRAALVGNGTFTLGLRRPRWVQDAYDQAQLAAQRAKEQAKADEESHRVARKIVAAVRMWNNDFPRYRIDTSSSAGGKPSSGASAAVLTGTSSASSAASIEPSAPAKNSGGEQDDSDDVIGATEEEEDSASSAPAPEEPAAAAKPSAPAGSSGGEQDDSDDVIGATEEDSASSDDSDDVIGATEEEEDSASSALAPKESAAAAKPSAPAGNAGGEQDDSDDVIGATEEEEDSASSAPAPKEPATGKSTPDEEDDAP</sequence>
<keyword evidence="5" id="KW-1185">Reference proteome</keyword>
<feature type="compositionally biased region" description="Acidic residues" evidence="2">
    <location>
        <begin position="538"/>
        <end position="555"/>
    </location>
</feature>